<evidence type="ECO:0000313" key="2">
    <source>
        <dbReference type="Proteomes" id="UP000220397"/>
    </source>
</evidence>
<gene>
    <name evidence="1" type="ORF">CN398_05815</name>
</gene>
<proteinExistence type="predicted"/>
<reference evidence="1 2" key="1">
    <citation type="submission" date="2017-09" db="EMBL/GenBank/DDBJ databases">
        <title>Large-scale bioinformatics analysis of Bacillus genomes uncovers conserved roles of natural products in bacterial physiology.</title>
        <authorList>
            <consortium name="Agbiome Team Llc"/>
            <person name="Bleich R.M."/>
            <person name="Kirk G.J."/>
            <person name="Santa Maria K.C."/>
            <person name="Allen S.E."/>
            <person name="Farag S."/>
            <person name="Shank E.A."/>
            <person name="Bowers A."/>
        </authorList>
    </citation>
    <scope>NUCLEOTIDE SEQUENCE [LARGE SCALE GENOMIC DNA]</scope>
    <source>
        <strain evidence="1 2">AFS015413</strain>
    </source>
</reference>
<protein>
    <submittedName>
        <fullName evidence="1">RNA polymerase</fullName>
    </submittedName>
</protein>
<sequence>MNFIEESFKKYPIEELELQACTNRLLKQNNVHSLYDLLQKTEDDFMKMSYLYQGKEYSGHRRFFRKKELHLLLTKIEVFKRIMQC</sequence>
<name>A0A9X6VE38_BACTU</name>
<dbReference type="SUPFAM" id="SSF47789">
    <property type="entry name" value="C-terminal domain of RNA polymerase alpha subunit"/>
    <property type="match status" value="1"/>
</dbReference>
<dbReference type="AlphaFoldDB" id="A0A9X6VE38"/>
<organism evidence="1 2">
    <name type="scientific">Bacillus thuringiensis</name>
    <dbReference type="NCBI Taxonomy" id="1428"/>
    <lineage>
        <taxon>Bacteria</taxon>
        <taxon>Bacillati</taxon>
        <taxon>Bacillota</taxon>
        <taxon>Bacilli</taxon>
        <taxon>Bacillales</taxon>
        <taxon>Bacillaceae</taxon>
        <taxon>Bacillus</taxon>
        <taxon>Bacillus cereus group</taxon>
    </lineage>
</organism>
<accession>A0A9X6VE38</accession>
<dbReference type="Proteomes" id="UP000220397">
    <property type="component" value="Unassembled WGS sequence"/>
</dbReference>
<comment type="caution">
    <text evidence="1">The sequence shown here is derived from an EMBL/GenBank/DDBJ whole genome shotgun (WGS) entry which is preliminary data.</text>
</comment>
<dbReference type="RefSeq" id="WP_098368625.1">
    <property type="nucleotide sequence ID" value="NZ_JARSYC010000071.1"/>
</dbReference>
<evidence type="ECO:0000313" key="1">
    <source>
        <dbReference type="EMBL" id="PFB09128.1"/>
    </source>
</evidence>
<dbReference type="EMBL" id="NTUS01000013">
    <property type="protein sequence ID" value="PFB09128.1"/>
    <property type="molecule type" value="Genomic_DNA"/>
</dbReference>
<dbReference type="Gene3D" id="1.10.150.20">
    <property type="entry name" value="5' to 3' exonuclease, C-terminal subdomain"/>
    <property type="match status" value="1"/>
</dbReference>